<protein>
    <submittedName>
        <fullName evidence="1">Uncharacterized protein</fullName>
    </submittedName>
</protein>
<reference evidence="1 2" key="1">
    <citation type="submission" date="2020-02" db="EMBL/GenBank/DDBJ databases">
        <authorList>
            <person name="Ma Q."/>
            <person name="Huang Y."/>
            <person name="Song X."/>
            <person name="Pei D."/>
        </authorList>
    </citation>
    <scope>NUCLEOTIDE SEQUENCE [LARGE SCALE GENOMIC DNA]</scope>
    <source>
        <strain evidence="1">Sxm20200214</strain>
        <tissue evidence="1">Leaf</tissue>
    </source>
</reference>
<evidence type="ECO:0000313" key="1">
    <source>
        <dbReference type="EMBL" id="KAG2328572.1"/>
    </source>
</evidence>
<dbReference type="AlphaFoldDB" id="A0A8X8BC35"/>
<accession>A0A8X8BC35</accession>
<dbReference type="EMBL" id="JAAMPC010000002">
    <property type="protein sequence ID" value="KAG2328572.1"/>
    <property type="molecule type" value="Genomic_DNA"/>
</dbReference>
<name>A0A8X8BC35_BRACI</name>
<dbReference type="OrthoDB" id="1931061at2759"/>
<dbReference type="InterPro" id="IPR012340">
    <property type="entry name" value="NA-bd_OB-fold"/>
</dbReference>
<sequence>MLLMDEQGTVIQGFIPPGRIETYLPHMIAGSVYRLNKFYGSKSKTVYRVAEPNVTITFSWNSVLYDLEDCPVGSLKIGSGSIGTKNLKQPVI</sequence>
<evidence type="ECO:0000313" key="2">
    <source>
        <dbReference type="Proteomes" id="UP000886595"/>
    </source>
</evidence>
<proteinExistence type="predicted"/>
<keyword evidence="2" id="KW-1185">Reference proteome</keyword>
<organism evidence="1 2">
    <name type="scientific">Brassica carinata</name>
    <name type="common">Ethiopian mustard</name>
    <name type="synonym">Abyssinian cabbage</name>
    <dbReference type="NCBI Taxonomy" id="52824"/>
    <lineage>
        <taxon>Eukaryota</taxon>
        <taxon>Viridiplantae</taxon>
        <taxon>Streptophyta</taxon>
        <taxon>Embryophyta</taxon>
        <taxon>Tracheophyta</taxon>
        <taxon>Spermatophyta</taxon>
        <taxon>Magnoliopsida</taxon>
        <taxon>eudicotyledons</taxon>
        <taxon>Gunneridae</taxon>
        <taxon>Pentapetalae</taxon>
        <taxon>rosids</taxon>
        <taxon>malvids</taxon>
        <taxon>Brassicales</taxon>
        <taxon>Brassicaceae</taxon>
        <taxon>Brassiceae</taxon>
        <taxon>Brassica</taxon>
    </lineage>
</organism>
<dbReference type="Proteomes" id="UP000886595">
    <property type="component" value="Unassembled WGS sequence"/>
</dbReference>
<dbReference type="Gene3D" id="2.40.50.140">
    <property type="entry name" value="Nucleic acid-binding proteins"/>
    <property type="match status" value="1"/>
</dbReference>
<gene>
    <name evidence="1" type="ORF">Bca52824_011300</name>
</gene>
<comment type="caution">
    <text evidence="1">The sequence shown here is derived from an EMBL/GenBank/DDBJ whole genome shotgun (WGS) entry which is preliminary data.</text>
</comment>